<evidence type="ECO:0000256" key="4">
    <source>
        <dbReference type="ARBA" id="ARBA00023163"/>
    </source>
</evidence>
<feature type="domain" description="TF-B3" evidence="6">
    <location>
        <begin position="185"/>
        <end position="280"/>
    </location>
</feature>
<dbReference type="PANTHER" id="PTHR31391">
    <property type="entry name" value="B3 DOMAIN-CONTAINING PROTEIN OS11G0197600-RELATED"/>
    <property type="match status" value="1"/>
</dbReference>
<accession>A0A067LCQ8</accession>
<protein>
    <recommendedName>
        <fullName evidence="6">TF-B3 domain-containing protein</fullName>
    </recommendedName>
</protein>
<dbReference type="CDD" id="cd10017">
    <property type="entry name" value="B3_DNA"/>
    <property type="match status" value="1"/>
</dbReference>
<dbReference type="InterPro" id="IPR044837">
    <property type="entry name" value="REM16-like"/>
</dbReference>
<dbReference type="GO" id="GO:0005634">
    <property type="term" value="C:nucleus"/>
    <property type="evidence" value="ECO:0007669"/>
    <property type="project" value="UniProtKB-SubCell"/>
</dbReference>
<dbReference type="PROSITE" id="PS50863">
    <property type="entry name" value="B3"/>
    <property type="match status" value="1"/>
</dbReference>
<dbReference type="GO" id="GO:0003677">
    <property type="term" value="F:DNA binding"/>
    <property type="evidence" value="ECO:0007669"/>
    <property type="project" value="UniProtKB-KW"/>
</dbReference>
<organism evidence="7 8">
    <name type="scientific">Jatropha curcas</name>
    <name type="common">Barbados nut</name>
    <dbReference type="NCBI Taxonomy" id="180498"/>
    <lineage>
        <taxon>Eukaryota</taxon>
        <taxon>Viridiplantae</taxon>
        <taxon>Streptophyta</taxon>
        <taxon>Embryophyta</taxon>
        <taxon>Tracheophyta</taxon>
        <taxon>Spermatophyta</taxon>
        <taxon>Magnoliopsida</taxon>
        <taxon>eudicotyledons</taxon>
        <taxon>Gunneridae</taxon>
        <taxon>Pentapetalae</taxon>
        <taxon>rosids</taxon>
        <taxon>fabids</taxon>
        <taxon>Malpighiales</taxon>
        <taxon>Euphorbiaceae</taxon>
        <taxon>Crotonoideae</taxon>
        <taxon>Jatropheae</taxon>
        <taxon>Jatropha</taxon>
    </lineage>
</organism>
<keyword evidence="2" id="KW-0805">Transcription regulation</keyword>
<dbReference type="Gene3D" id="2.40.330.10">
    <property type="entry name" value="DNA-binding pseudobarrel domain"/>
    <property type="match status" value="1"/>
</dbReference>
<dbReference type="Proteomes" id="UP000027138">
    <property type="component" value="Unassembled WGS sequence"/>
</dbReference>
<evidence type="ECO:0000256" key="3">
    <source>
        <dbReference type="ARBA" id="ARBA00023125"/>
    </source>
</evidence>
<evidence type="ECO:0000256" key="1">
    <source>
        <dbReference type="ARBA" id="ARBA00004123"/>
    </source>
</evidence>
<dbReference type="SMART" id="SM01019">
    <property type="entry name" value="B3"/>
    <property type="match status" value="1"/>
</dbReference>
<evidence type="ECO:0000313" key="8">
    <source>
        <dbReference type="Proteomes" id="UP000027138"/>
    </source>
</evidence>
<evidence type="ECO:0000259" key="6">
    <source>
        <dbReference type="PROSITE" id="PS50863"/>
    </source>
</evidence>
<keyword evidence="8" id="KW-1185">Reference proteome</keyword>
<sequence>MIMVRWPPAVQRRRPGLPPKVLSGRPCWESKPPAAESPRGFHFFRVIFQKMIEDKKLRIPLRLFVKRVGSADQLSDMARLCVPNGNEWQVKITEYGKNEDKTKYKNHETECDDFRKRTMLDQTRRKKPRTDNEMASSCKNNKNKEKMEVCCSKQYLKFSRIQSLSKEGRKKAILAADTFEPINPAFKVLLRSYNFERSMLLVPSSFASKYMTRVYEEAEFVCPDGRKFGVRISLWGPGLAFGKGWAAISQHIMLKEGDVVMLELINSFIGYLFKIRVFRS</sequence>
<dbReference type="AlphaFoldDB" id="A0A067LCQ8"/>
<comment type="subcellular location">
    <subcellularLocation>
        <location evidence="1">Nucleus</location>
    </subcellularLocation>
</comment>
<evidence type="ECO:0000313" key="7">
    <source>
        <dbReference type="EMBL" id="KDP46182.1"/>
    </source>
</evidence>
<dbReference type="EMBL" id="KK914219">
    <property type="protein sequence ID" value="KDP46182.1"/>
    <property type="molecule type" value="Genomic_DNA"/>
</dbReference>
<evidence type="ECO:0000256" key="2">
    <source>
        <dbReference type="ARBA" id="ARBA00023015"/>
    </source>
</evidence>
<dbReference type="Pfam" id="PF02362">
    <property type="entry name" value="B3"/>
    <property type="match status" value="1"/>
</dbReference>
<dbReference type="SUPFAM" id="SSF101936">
    <property type="entry name" value="DNA-binding pseudobarrel domain"/>
    <property type="match status" value="1"/>
</dbReference>
<gene>
    <name evidence="7" type="ORF">JCGZ_10022</name>
</gene>
<proteinExistence type="predicted"/>
<dbReference type="InterPro" id="IPR003340">
    <property type="entry name" value="B3_DNA-bd"/>
</dbReference>
<dbReference type="InterPro" id="IPR015300">
    <property type="entry name" value="DNA-bd_pseudobarrel_sf"/>
</dbReference>
<keyword evidence="5" id="KW-0539">Nucleus</keyword>
<dbReference type="PANTHER" id="PTHR31391:SF4">
    <property type="entry name" value="B3 DOMAIN-CONTAINING PROTEIN OS03G0184500"/>
    <property type="match status" value="1"/>
</dbReference>
<keyword evidence="4" id="KW-0804">Transcription</keyword>
<name>A0A067LCQ8_JATCU</name>
<reference evidence="7 8" key="1">
    <citation type="journal article" date="2014" name="PLoS ONE">
        <title>Global Analysis of Gene Expression Profiles in Physic Nut (Jatropha curcas L.) Seedlings Exposed to Salt Stress.</title>
        <authorList>
            <person name="Zhang L."/>
            <person name="Zhang C."/>
            <person name="Wu P."/>
            <person name="Chen Y."/>
            <person name="Li M."/>
            <person name="Jiang H."/>
            <person name="Wu G."/>
        </authorList>
    </citation>
    <scope>NUCLEOTIDE SEQUENCE [LARGE SCALE GENOMIC DNA]</scope>
    <source>
        <strain evidence="8">cv. GZQX0401</strain>
        <tissue evidence="7">Young leaves</tissue>
    </source>
</reference>
<dbReference type="OrthoDB" id="1666376at2759"/>
<evidence type="ECO:0000256" key="5">
    <source>
        <dbReference type="ARBA" id="ARBA00023242"/>
    </source>
</evidence>
<keyword evidence="3" id="KW-0238">DNA-binding</keyword>